<comment type="caution">
    <text evidence="1">The sequence shown here is derived from an EMBL/GenBank/DDBJ whole genome shotgun (WGS) entry which is preliminary data.</text>
</comment>
<dbReference type="RefSeq" id="WP_254014667.1">
    <property type="nucleotide sequence ID" value="NZ_JAMZMM010000433.1"/>
</dbReference>
<sequence length="64" mass="7157">LSVRIDEGLSGKRVSQNWSEISSHVAVAVGRMPSASYGHTRYRTVCLTLDCLNMQKFPICVKLF</sequence>
<dbReference type="EMBL" id="JAMZMM010000433">
    <property type="protein sequence ID" value="MCP2731937.1"/>
    <property type="molecule type" value="Genomic_DNA"/>
</dbReference>
<dbReference type="Proteomes" id="UP001204953">
    <property type="component" value="Unassembled WGS sequence"/>
</dbReference>
<keyword evidence="2" id="KW-1185">Reference proteome</keyword>
<proteinExistence type="predicted"/>
<protein>
    <submittedName>
        <fullName evidence="1">Uncharacterized protein</fullName>
    </submittedName>
</protein>
<evidence type="ECO:0000313" key="2">
    <source>
        <dbReference type="Proteomes" id="UP001204953"/>
    </source>
</evidence>
<organism evidence="1 2">
    <name type="scientific">Limnofasciculus baicalensis BBK-W-15</name>
    <dbReference type="NCBI Taxonomy" id="2699891"/>
    <lineage>
        <taxon>Bacteria</taxon>
        <taxon>Bacillati</taxon>
        <taxon>Cyanobacteriota</taxon>
        <taxon>Cyanophyceae</taxon>
        <taxon>Coleofasciculales</taxon>
        <taxon>Coleofasciculaceae</taxon>
        <taxon>Limnofasciculus</taxon>
        <taxon>Limnofasciculus baicalensis</taxon>
    </lineage>
</organism>
<accession>A0AAE3GXK5</accession>
<dbReference type="AlphaFoldDB" id="A0AAE3GXK5"/>
<gene>
    <name evidence="1" type="ORF">NJ959_26250</name>
</gene>
<feature type="non-terminal residue" evidence="1">
    <location>
        <position position="1"/>
    </location>
</feature>
<name>A0AAE3GXK5_9CYAN</name>
<evidence type="ECO:0000313" key="1">
    <source>
        <dbReference type="EMBL" id="MCP2731937.1"/>
    </source>
</evidence>
<reference evidence="1" key="1">
    <citation type="submission" date="2022-06" db="EMBL/GenBank/DDBJ databases">
        <title>New cyanobacteria of genus Symplocastrum in benthos of Lake Baikal.</title>
        <authorList>
            <person name="Sorokovikova E."/>
            <person name="Tikhonova I."/>
            <person name="Krasnopeev A."/>
            <person name="Evseev P."/>
            <person name="Gladkikh A."/>
            <person name="Belykh O."/>
        </authorList>
    </citation>
    <scope>NUCLEOTIDE SEQUENCE</scope>
    <source>
        <strain evidence="1">BBK-W-15</strain>
    </source>
</reference>